<dbReference type="PANTHER" id="PTHR31649">
    <property type="entry name" value="AGAP009604-PA"/>
    <property type="match status" value="1"/>
</dbReference>
<evidence type="ECO:0000313" key="2">
    <source>
        <dbReference type="Ensembl" id="ENSAPOP00000001641.1"/>
    </source>
</evidence>
<feature type="signal peptide" evidence="1">
    <location>
        <begin position="1"/>
        <end position="17"/>
    </location>
</feature>
<dbReference type="Gene3D" id="2.170.15.10">
    <property type="entry name" value="Proaerolysin, chain A, domain 3"/>
    <property type="match status" value="1"/>
</dbReference>
<reference evidence="2" key="1">
    <citation type="submission" date="2025-08" db="UniProtKB">
        <authorList>
            <consortium name="Ensembl"/>
        </authorList>
    </citation>
    <scope>IDENTIFICATION</scope>
</reference>
<accession>A0A3Q1EC39</accession>
<dbReference type="Pfam" id="PF03318">
    <property type="entry name" value="ETX_MTX2"/>
    <property type="match status" value="1"/>
</dbReference>
<sequence length="396" mass="44992">MKLSALLLPTLLALSSAAPQDFDKREEQRNVSSLSNALEDHPEIAAKASMKHARILSLSRMRQKRSVQSSSVVSDDGTILEWVTWNNSLPNDTVSTYTDYVHRTDYICKYKCDAGLYNPKFGSYCIYPRNKKEFRGFPFEVLVNKDNFETLEWKDSSNGSPIQNAIRTCPGVKVYVGKNKYGLGKVVTQDKRFYLPYMDKEYWYNSYQVLTISENIVSQQIDNVVYNTDKSEIIRYPPEIIRETAITNYECSPVVKTDSLSKTYQVEQRWDNTYSVRFGVKTSFKAGVPFIAEGGIEISTDVTLQFNRGGSVVESITDTVSVEIRAPPNHRCTATMMRYKYKLNIPYTARLSRTYGNGEVRTVIITGTYDSVQVGEVRAVVHRCKPVADAKSCPEF</sequence>
<organism evidence="2 3">
    <name type="scientific">Acanthochromis polyacanthus</name>
    <name type="common">spiny chromis</name>
    <dbReference type="NCBI Taxonomy" id="80966"/>
    <lineage>
        <taxon>Eukaryota</taxon>
        <taxon>Metazoa</taxon>
        <taxon>Chordata</taxon>
        <taxon>Craniata</taxon>
        <taxon>Vertebrata</taxon>
        <taxon>Euteleostomi</taxon>
        <taxon>Actinopterygii</taxon>
        <taxon>Neopterygii</taxon>
        <taxon>Teleostei</taxon>
        <taxon>Neoteleostei</taxon>
        <taxon>Acanthomorphata</taxon>
        <taxon>Ovalentaria</taxon>
        <taxon>Pomacentridae</taxon>
        <taxon>Acanthochromis</taxon>
    </lineage>
</organism>
<keyword evidence="1" id="KW-0732">Signal</keyword>
<dbReference type="InParanoid" id="A0A3Q1EC39"/>
<dbReference type="Ensembl" id="ENSAPOT00000014808.1">
    <property type="protein sequence ID" value="ENSAPOP00000001641.1"/>
    <property type="gene ID" value="ENSAPOG00000002963.1"/>
</dbReference>
<name>A0A3Q1EC39_9TELE</name>
<dbReference type="AlphaFoldDB" id="A0A3Q1EC39"/>
<feature type="chain" id="PRO_5018566393" evidence="1">
    <location>
        <begin position="18"/>
        <end position="396"/>
    </location>
</feature>
<evidence type="ECO:0000256" key="1">
    <source>
        <dbReference type="SAM" id="SignalP"/>
    </source>
</evidence>
<keyword evidence="3" id="KW-1185">Reference proteome</keyword>
<dbReference type="GeneTree" id="ENSGT00400000024875"/>
<dbReference type="FunCoup" id="A0A3Q1EC39">
    <property type="interactions" value="5"/>
</dbReference>
<dbReference type="Proteomes" id="UP000257200">
    <property type="component" value="Unplaced"/>
</dbReference>
<dbReference type="CDD" id="cd20220">
    <property type="entry name" value="PFM_natterin-3-like"/>
    <property type="match status" value="1"/>
</dbReference>
<dbReference type="SUPFAM" id="SSF56973">
    <property type="entry name" value="Aerolisin/ETX pore-forming domain"/>
    <property type="match status" value="1"/>
</dbReference>
<proteinExistence type="predicted"/>
<dbReference type="InterPro" id="IPR004991">
    <property type="entry name" value="Aerolysin-like"/>
</dbReference>
<dbReference type="STRING" id="80966.ENSAPOP00000001641"/>
<evidence type="ECO:0000313" key="3">
    <source>
        <dbReference type="Proteomes" id="UP000257200"/>
    </source>
</evidence>
<protein>
    <submittedName>
        <fullName evidence="2">Natterin-3-like</fullName>
    </submittedName>
</protein>
<reference evidence="2" key="2">
    <citation type="submission" date="2025-09" db="UniProtKB">
        <authorList>
            <consortium name="Ensembl"/>
        </authorList>
    </citation>
    <scope>IDENTIFICATION</scope>
</reference>
<dbReference type="PANTHER" id="PTHR31649:SF1">
    <property type="entry name" value="FARNESOIC ACID O-METHYL TRANSFERASE DOMAIN-CONTAINING PROTEIN"/>
    <property type="match status" value="1"/>
</dbReference>